<dbReference type="EMBL" id="CP045119">
    <property type="protein sequence ID" value="QIN82188.1"/>
    <property type="molecule type" value="Genomic_DNA"/>
</dbReference>
<dbReference type="GO" id="GO:0005886">
    <property type="term" value="C:plasma membrane"/>
    <property type="evidence" value="ECO:0007669"/>
    <property type="project" value="TreeGrafter"/>
</dbReference>
<proteinExistence type="inferred from homology"/>
<protein>
    <submittedName>
        <fullName evidence="3">Nitroreductase family deazaflavin-dependent oxidoreductase</fullName>
    </submittedName>
</protein>
<accession>A0A6G8Q6Y4</accession>
<dbReference type="InterPro" id="IPR012349">
    <property type="entry name" value="Split_barrel_FMN-bd"/>
</dbReference>
<dbReference type="PANTHER" id="PTHR39428">
    <property type="entry name" value="F420H(2)-DEPENDENT QUINONE REDUCTASE RV1261C"/>
    <property type="match status" value="1"/>
</dbReference>
<reference evidence="3 4" key="1">
    <citation type="submission" date="2019-10" db="EMBL/GenBank/DDBJ databases">
        <title>Rubrobacter sp nov SCSIO 52090 isolated from a deep-sea sediment in the South China Sea.</title>
        <authorList>
            <person name="Chen R.W."/>
        </authorList>
    </citation>
    <scope>NUCLEOTIDE SEQUENCE [LARGE SCALE GENOMIC DNA]</scope>
    <source>
        <strain evidence="3 4">SCSIO 52909</strain>
    </source>
</reference>
<evidence type="ECO:0000256" key="1">
    <source>
        <dbReference type="ARBA" id="ARBA00008710"/>
    </source>
</evidence>
<dbReference type="PANTHER" id="PTHR39428:SF1">
    <property type="entry name" value="F420H(2)-DEPENDENT QUINONE REDUCTASE RV1261C"/>
    <property type="match status" value="1"/>
</dbReference>
<dbReference type="InterPro" id="IPR004378">
    <property type="entry name" value="F420H2_quin_Rdtase"/>
</dbReference>
<dbReference type="GO" id="GO:0070967">
    <property type="term" value="F:coenzyme F420 binding"/>
    <property type="evidence" value="ECO:0007669"/>
    <property type="project" value="TreeGrafter"/>
</dbReference>
<comment type="catalytic activity">
    <reaction evidence="2">
        <text>oxidized coenzyme F420-(gamma-L-Glu)(n) + a quinol + H(+) = reduced coenzyme F420-(gamma-L-Glu)(n) + a quinone</text>
        <dbReference type="Rhea" id="RHEA:39663"/>
        <dbReference type="Rhea" id="RHEA-COMP:12939"/>
        <dbReference type="Rhea" id="RHEA-COMP:14378"/>
        <dbReference type="ChEBI" id="CHEBI:15378"/>
        <dbReference type="ChEBI" id="CHEBI:24646"/>
        <dbReference type="ChEBI" id="CHEBI:132124"/>
        <dbReference type="ChEBI" id="CHEBI:133980"/>
        <dbReference type="ChEBI" id="CHEBI:139511"/>
    </reaction>
</comment>
<dbReference type="GO" id="GO:0016491">
    <property type="term" value="F:oxidoreductase activity"/>
    <property type="evidence" value="ECO:0007669"/>
    <property type="project" value="InterPro"/>
</dbReference>
<name>A0A6G8Q6Y4_9ACTN</name>
<evidence type="ECO:0000313" key="3">
    <source>
        <dbReference type="EMBL" id="QIN82188.1"/>
    </source>
</evidence>
<organism evidence="3 4">
    <name type="scientific">Rubrobacter tropicus</name>
    <dbReference type="NCBI Taxonomy" id="2653851"/>
    <lineage>
        <taxon>Bacteria</taxon>
        <taxon>Bacillati</taxon>
        <taxon>Actinomycetota</taxon>
        <taxon>Rubrobacteria</taxon>
        <taxon>Rubrobacterales</taxon>
        <taxon>Rubrobacteraceae</taxon>
        <taxon>Rubrobacter</taxon>
    </lineage>
</organism>
<dbReference type="RefSeq" id="WP_166174290.1">
    <property type="nucleotide sequence ID" value="NZ_CP045119.1"/>
</dbReference>
<dbReference type="Gene3D" id="2.30.110.10">
    <property type="entry name" value="Electron Transport, Fmn-binding Protein, Chain A"/>
    <property type="match status" value="1"/>
</dbReference>
<keyword evidence="4" id="KW-1185">Reference proteome</keyword>
<sequence length="160" mass="17778">MTRGRPYGPAIATAQKWATKLHSSLYRTTNGRVGGRMVGSPVLLLVTTGRRSGLRRTTPLLYLEDGGRYAIVASNGGAPKHPDWWLNLGANPEAAVEVGGREIRVRATEAVGEEKRRLWKRLVEMYPSYASYQAKTDREIPVILLEPIEQGTRNPRKEPA</sequence>
<evidence type="ECO:0000256" key="2">
    <source>
        <dbReference type="ARBA" id="ARBA00049106"/>
    </source>
</evidence>
<dbReference type="Proteomes" id="UP000501452">
    <property type="component" value="Chromosome"/>
</dbReference>
<dbReference type="NCBIfam" id="TIGR00026">
    <property type="entry name" value="hi_GC_TIGR00026"/>
    <property type="match status" value="1"/>
</dbReference>
<evidence type="ECO:0000313" key="4">
    <source>
        <dbReference type="Proteomes" id="UP000501452"/>
    </source>
</evidence>
<comment type="similarity">
    <text evidence="1">Belongs to the F420H(2)-dependent quinone reductase family.</text>
</comment>
<dbReference type="AlphaFoldDB" id="A0A6G8Q6Y4"/>
<dbReference type="KEGG" id="rub:GBA63_05660"/>
<gene>
    <name evidence="3" type="ORF">GBA63_05660</name>
</gene>
<dbReference type="Pfam" id="PF04075">
    <property type="entry name" value="F420H2_quin_red"/>
    <property type="match status" value="1"/>
</dbReference>
<dbReference type="SUPFAM" id="SSF50475">
    <property type="entry name" value="FMN-binding split barrel"/>
    <property type="match status" value="1"/>
</dbReference>